<feature type="region of interest" description="Disordered" evidence="1">
    <location>
        <begin position="66"/>
        <end position="107"/>
    </location>
</feature>
<name>A0ABS1RM54_9RHOB</name>
<feature type="compositionally biased region" description="Low complexity" evidence="1">
    <location>
        <begin position="66"/>
        <end position="101"/>
    </location>
</feature>
<dbReference type="Proteomes" id="UP000635853">
    <property type="component" value="Unassembled WGS sequence"/>
</dbReference>
<organism evidence="2 3">
    <name type="scientific">Rhodovulum visakhapatnamense</name>
    <dbReference type="NCBI Taxonomy" id="364297"/>
    <lineage>
        <taxon>Bacteria</taxon>
        <taxon>Pseudomonadati</taxon>
        <taxon>Pseudomonadota</taxon>
        <taxon>Alphaproteobacteria</taxon>
        <taxon>Rhodobacterales</taxon>
        <taxon>Paracoccaceae</taxon>
        <taxon>Rhodovulum</taxon>
    </lineage>
</organism>
<evidence type="ECO:0000256" key="1">
    <source>
        <dbReference type="SAM" id="MobiDB-lite"/>
    </source>
</evidence>
<evidence type="ECO:0000313" key="3">
    <source>
        <dbReference type="Proteomes" id="UP000635853"/>
    </source>
</evidence>
<feature type="region of interest" description="Disordered" evidence="1">
    <location>
        <begin position="1"/>
        <end position="23"/>
    </location>
</feature>
<comment type="caution">
    <text evidence="2">The sequence shown here is derived from an EMBL/GenBank/DDBJ whole genome shotgun (WGS) entry which is preliminary data.</text>
</comment>
<proteinExistence type="predicted"/>
<protein>
    <submittedName>
        <fullName evidence="2">Phage major capsid protein</fullName>
    </submittedName>
</protein>
<reference evidence="3" key="1">
    <citation type="submission" date="2021-01" db="EMBL/GenBank/DDBJ databases">
        <title>Draft genomes of Rhodovulum sulfidophilum.</title>
        <authorList>
            <person name="Guzman M.S."/>
        </authorList>
    </citation>
    <scope>NUCLEOTIDE SEQUENCE [LARGE SCALE GENOMIC DNA]</scope>
    <source>
        <strain evidence="3">AB19</strain>
    </source>
</reference>
<keyword evidence="3" id="KW-1185">Reference proteome</keyword>
<feature type="non-terminal residue" evidence="2">
    <location>
        <position position="150"/>
    </location>
</feature>
<dbReference type="EMBL" id="JAESIL010000179">
    <property type="protein sequence ID" value="MBL3580610.1"/>
    <property type="molecule type" value="Genomic_DNA"/>
</dbReference>
<accession>A0ABS1RM54</accession>
<evidence type="ECO:0000313" key="2">
    <source>
        <dbReference type="EMBL" id="MBL3580610.1"/>
    </source>
</evidence>
<sequence>MPKPKDLNDLRRERRAAAERMQERADALAALEGAETPDAEAIAAAETAFAEAQAGFETLNAQVGRAEATEAARAAAATGGDDPAPAQTPAQTPAPRAATPRDPAHRGVEVGFMLHALAASRGDRERAVARLETDGHSGIAAIMSGASEAA</sequence>
<gene>
    <name evidence="2" type="ORF">JMJ92_21110</name>
</gene>